<dbReference type="Pfam" id="PF13481">
    <property type="entry name" value="AAA_25"/>
    <property type="match status" value="1"/>
</dbReference>
<protein>
    <submittedName>
        <fullName evidence="2">Uncharacterized protein</fullName>
    </submittedName>
</protein>
<proteinExistence type="predicted"/>
<dbReference type="EMBL" id="GU567997">
    <property type="protein sequence ID" value="ADI22816.1"/>
    <property type="molecule type" value="Genomic_DNA"/>
</dbReference>
<dbReference type="SUPFAM" id="SSF52540">
    <property type="entry name" value="P-loop containing nucleoside triphosphate hydrolases"/>
    <property type="match status" value="1"/>
</dbReference>
<accession>E7C5U2</accession>
<dbReference type="AlphaFoldDB" id="E7C5U2"/>
<name>E7C5U2_9GAMM</name>
<sequence length="318" mass="35118">MNLINFHPPSWYANYKPPKNVQLVGDHHIEKGSIVILGGAGGVGKSLAITSLAVAGATGGEWFGLKVHKQFKTMVLQAENQNTRLKNEYENYDISELDDWIKISEPPECGFSFNSPQFLASLKSESEKFGPDLVVLDPWNHIAASDDMQSHIKALGEIASVWPTGEKNPAVLIVAHRRKPSPDRDPDGSDLMHEISGSHKITTIARCVFALVKIPNTSLVKVHCCKNNNGATGDLGFWEYVDGYYLPRCHTATQRGKNEDMLQAIKDILVEPMKQPDLVRGLEVATGKSQSTCYAALKKHEAYLEKIGNEVRLKGSKQ</sequence>
<evidence type="ECO:0000256" key="1">
    <source>
        <dbReference type="SAM" id="Coils"/>
    </source>
</evidence>
<evidence type="ECO:0000313" key="2">
    <source>
        <dbReference type="EMBL" id="ADI22816.1"/>
    </source>
</evidence>
<feature type="coiled-coil region" evidence="1">
    <location>
        <begin position="68"/>
        <end position="95"/>
    </location>
</feature>
<dbReference type="Gene3D" id="3.40.50.300">
    <property type="entry name" value="P-loop containing nucleotide triphosphate hydrolases"/>
    <property type="match status" value="1"/>
</dbReference>
<organism evidence="2">
    <name type="scientific">uncultured Oceanospirillales bacterium HF0500_29K23</name>
    <dbReference type="NCBI Taxonomy" id="723622"/>
    <lineage>
        <taxon>Bacteria</taxon>
        <taxon>Pseudomonadati</taxon>
        <taxon>Pseudomonadota</taxon>
        <taxon>Gammaproteobacteria</taxon>
        <taxon>Oceanospirillales</taxon>
        <taxon>environmental samples</taxon>
    </lineage>
</organism>
<reference evidence="2" key="1">
    <citation type="submission" date="2010-01" db="EMBL/GenBank/DDBJ databases">
        <title>Genome fragments of uncultured bacteria from the North Pacific subtropical Gyre.</title>
        <authorList>
            <person name="Pham V.D."/>
            <person name="Delong E.F."/>
        </authorList>
    </citation>
    <scope>NUCLEOTIDE SEQUENCE</scope>
</reference>
<dbReference type="InterPro" id="IPR027417">
    <property type="entry name" value="P-loop_NTPase"/>
</dbReference>
<keyword evidence="1" id="KW-0175">Coiled coil</keyword>